<dbReference type="GO" id="GO:0008610">
    <property type="term" value="P:lipid biosynthetic process"/>
    <property type="evidence" value="ECO:0007669"/>
    <property type="project" value="TreeGrafter"/>
</dbReference>
<dbReference type="InterPro" id="IPR012223">
    <property type="entry name" value="TEII"/>
</dbReference>
<evidence type="ECO:0000259" key="2">
    <source>
        <dbReference type="Pfam" id="PF00975"/>
    </source>
</evidence>
<dbReference type="AlphaFoldDB" id="A0A2D0JPQ6"/>
<dbReference type="PANTHER" id="PTHR11487:SF0">
    <property type="entry name" value="S-ACYL FATTY ACID SYNTHASE THIOESTERASE, MEDIUM CHAIN"/>
    <property type="match status" value="1"/>
</dbReference>
<dbReference type="SUPFAM" id="SSF53474">
    <property type="entry name" value="alpha/beta-Hydrolases"/>
    <property type="match status" value="1"/>
</dbReference>
<dbReference type="OrthoDB" id="8480037at2"/>
<feature type="domain" description="Thioesterase" evidence="2">
    <location>
        <begin position="16"/>
        <end position="235"/>
    </location>
</feature>
<protein>
    <submittedName>
        <fullName evidence="3">Pyochelin biosynthetic protein PchC</fullName>
    </submittedName>
</protein>
<dbReference type="Gene3D" id="3.40.50.1820">
    <property type="entry name" value="alpha/beta hydrolase"/>
    <property type="match status" value="1"/>
</dbReference>
<comment type="similarity">
    <text evidence="1">Belongs to the thioesterase family.</text>
</comment>
<keyword evidence="4" id="KW-1185">Reference proteome</keyword>
<comment type="caution">
    <text evidence="3">The sequence shown here is derived from an EMBL/GenBank/DDBJ whole genome shotgun (WGS) entry which is preliminary data.</text>
</comment>
<evidence type="ECO:0000313" key="3">
    <source>
        <dbReference type="EMBL" id="PHM48297.1"/>
    </source>
</evidence>
<dbReference type="Pfam" id="PF00975">
    <property type="entry name" value="Thioesterase"/>
    <property type="match status" value="1"/>
</dbReference>
<gene>
    <name evidence="3" type="ORF">Xmir_02369</name>
</gene>
<organism evidence="3 4">
    <name type="scientific">Xenorhabdus miraniensis</name>
    <dbReference type="NCBI Taxonomy" id="351674"/>
    <lineage>
        <taxon>Bacteria</taxon>
        <taxon>Pseudomonadati</taxon>
        <taxon>Pseudomonadota</taxon>
        <taxon>Gammaproteobacteria</taxon>
        <taxon>Enterobacterales</taxon>
        <taxon>Morganellaceae</taxon>
        <taxon>Xenorhabdus</taxon>
    </lineage>
</organism>
<accession>A0A2D0JPQ6</accession>
<dbReference type="Proteomes" id="UP000221980">
    <property type="component" value="Unassembled WGS sequence"/>
</dbReference>
<reference evidence="3 4" key="1">
    <citation type="journal article" date="2017" name="Nat. Microbiol.">
        <title>Natural product diversity associated with the nematode symbionts Photorhabdus and Xenorhabdus.</title>
        <authorList>
            <person name="Tobias N.J."/>
            <person name="Wolff H."/>
            <person name="Djahanschiri B."/>
            <person name="Grundmann F."/>
            <person name="Kronenwerth M."/>
            <person name="Shi Y.M."/>
            <person name="Simonyi S."/>
            <person name="Grun P."/>
            <person name="Shapiro-Ilan D."/>
            <person name="Pidot S.J."/>
            <person name="Stinear T.P."/>
            <person name="Ebersberger I."/>
            <person name="Bode H.B."/>
        </authorList>
    </citation>
    <scope>NUCLEOTIDE SEQUENCE [LARGE SCALE GENOMIC DNA]</scope>
    <source>
        <strain evidence="3 4">DSM 17902</strain>
    </source>
</reference>
<dbReference type="EMBL" id="NITZ01000011">
    <property type="protein sequence ID" value="PHM48297.1"/>
    <property type="molecule type" value="Genomic_DNA"/>
</dbReference>
<dbReference type="PANTHER" id="PTHR11487">
    <property type="entry name" value="THIOESTERASE"/>
    <property type="match status" value="1"/>
</dbReference>
<proteinExistence type="inferred from homology"/>
<dbReference type="InterPro" id="IPR029058">
    <property type="entry name" value="AB_hydrolase_fold"/>
</dbReference>
<dbReference type="InterPro" id="IPR001031">
    <property type="entry name" value="Thioesterase"/>
</dbReference>
<sequence>MLDKIHLNTPINAKLRLYLLHHAGGSHMFYRAWQRELPDWIEFIAIELPGRGLSFGKACLESIEDILEALLPVIKTDKPFAFFGHSMGALITYELTLKLQARCIYPLWIGLSAFKPPHIKRAELVHRALMTENQFLDYLKTLGNISGLTEDKHAMKIMLEIIRKDFKAIDDFIMSESKIDNKTAVGLFYGKEDSEVTFEMMKGWPDYISGRCTTYGFRGGHFYLQEVKSEVINKITLEINEIIQEIK</sequence>
<evidence type="ECO:0000313" key="4">
    <source>
        <dbReference type="Proteomes" id="UP000221980"/>
    </source>
</evidence>
<name>A0A2D0JPQ6_9GAMM</name>
<evidence type="ECO:0000256" key="1">
    <source>
        <dbReference type="ARBA" id="ARBA00007169"/>
    </source>
</evidence>
<dbReference type="RefSeq" id="WP_099114453.1">
    <property type="nucleotide sequence ID" value="NZ_CAWNQI010000013.1"/>
</dbReference>